<organism evidence="1 2">
    <name type="scientific">Rhabditophanes sp. KR3021</name>
    <dbReference type="NCBI Taxonomy" id="114890"/>
    <lineage>
        <taxon>Eukaryota</taxon>
        <taxon>Metazoa</taxon>
        <taxon>Ecdysozoa</taxon>
        <taxon>Nematoda</taxon>
        <taxon>Chromadorea</taxon>
        <taxon>Rhabditida</taxon>
        <taxon>Tylenchina</taxon>
        <taxon>Panagrolaimomorpha</taxon>
        <taxon>Strongyloidoidea</taxon>
        <taxon>Alloionematidae</taxon>
        <taxon>Rhabditophanes</taxon>
    </lineage>
</organism>
<proteinExistence type="predicted"/>
<sequence>MASPRTRSVLKDLRPVHENNFCFECNAPNPQWVSVTYGIWICLDCSGKHRGLGVHLSFVRSTTMDKWKDRELAKMSVSGNKVAKDFFASQQDYNPGWSLNQKYNSKAAALLRDKVNTEADGKEWSEETSSARNYVPVELGSVNKINSNISGIKKNSSMTSTGMSAGGAWNDEDSYSSGGANSTNSYNDVNAGRYHGFGSSGSANNVTEGNDSFMSSLSYGFGYLAKGASQAAEFAKEMKAQAASKAAEIAEKNDGNLLGGLGNTFSSMTTKASEYGSKGFENLSSMVKSSSIQGFAGAIKSQYEDMTSPGGEKHAVGTEIGSDVYNAEPAKSNFSGNNVKSATSFAKKEATVKKNENMFDLDFDEASNFGQPTISNPKTERKVKPKKEIKTVDDDAWDFLNEK</sequence>
<dbReference type="WBParaSite" id="RSKR_0000624600.1">
    <property type="protein sequence ID" value="RSKR_0000624600.1"/>
    <property type="gene ID" value="RSKR_0000624600"/>
</dbReference>
<accession>A0AC35U0X7</accession>
<reference evidence="2" key="1">
    <citation type="submission" date="2016-11" db="UniProtKB">
        <authorList>
            <consortium name="WormBaseParasite"/>
        </authorList>
    </citation>
    <scope>IDENTIFICATION</scope>
    <source>
        <strain evidence="2">KR3021</strain>
    </source>
</reference>
<name>A0AC35U0X7_9BILA</name>
<evidence type="ECO:0000313" key="1">
    <source>
        <dbReference type="Proteomes" id="UP000095286"/>
    </source>
</evidence>
<protein>
    <submittedName>
        <fullName evidence="2">Arf-GAP domain-containing protein</fullName>
    </submittedName>
</protein>
<dbReference type="Proteomes" id="UP000095286">
    <property type="component" value="Unplaced"/>
</dbReference>
<evidence type="ECO:0000313" key="2">
    <source>
        <dbReference type="WBParaSite" id="RSKR_0000624600.1"/>
    </source>
</evidence>